<dbReference type="AlphaFoldDB" id="A0A9D2U1I8"/>
<comment type="caution">
    <text evidence="1">The sequence shown here is derived from an EMBL/GenBank/DDBJ whole genome shotgun (WGS) entry which is preliminary data.</text>
</comment>
<evidence type="ECO:0008006" key="3">
    <source>
        <dbReference type="Google" id="ProtNLM"/>
    </source>
</evidence>
<evidence type="ECO:0000313" key="1">
    <source>
        <dbReference type="EMBL" id="HJD34180.1"/>
    </source>
</evidence>
<evidence type="ECO:0000313" key="2">
    <source>
        <dbReference type="Proteomes" id="UP000823897"/>
    </source>
</evidence>
<name>A0A9D2U1I8_9FIRM</name>
<gene>
    <name evidence="1" type="ORF">H9911_06545</name>
</gene>
<protein>
    <recommendedName>
        <fullName evidence="3">Rpn family recombination-promoting nuclease/putative transposase</fullName>
    </recommendedName>
</protein>
<organism evidence="1 2">
    <name type="scientific">Candidatus Mediterraneibacter tabaqchaliae</name>
    <dbReference type="NCBI Taxonomy" id="2838689"/>
    <lineage>
        <taxon>Bacteria</taxon>
        <taxon>Bacillati</taxon>
        <taxon>Bacillota</taxon>
        <taxon>Clostridia</taxon>
        <taxon>Lachnospirales</taxon>
        <taxon>Lachnospiraceae</taxon>
        <taxon>Mediterraneibacter</taxon>
    </lineage>
</organism>
<sequence length="162" mass="18424">MGDECSKIILNTKGGNEAGVDRALIDFLHYVEKSSEENVPEDCDERLKHLHKKIHQIKMSEEIGVSYMKMEERDRLIRDEGLRRGKAEGRAEGRAEGEARLVGVIRKKVSKSVSAADIADWLETGREEVERTIELLGAHPDWTDLQVAEELLRQETPSEEQE</sequence>
<reference evidence="1" key="1">
    <citation type="journal article" date="2021" name="PeerJ">
        <title>Extensive microbial diversity within the chicken gut microbiome revealed by metagenomics and culture.</title>
        <authorList>
            <person name="Gilroy R."/>
            <person name="Ravi A."/>
            <person name="Getino M."/>
            <person name="Pursley I."/>
            <person name="Horton D.L."/>
            <person name="Alikhan N.F."/>
            <person name="Baker D."/>
            <person name="Gharbi K."/>
            <person name="Hall N."/>
            <person name="Watson M."/>
            <person name="Adriaenssens E.M."/>
            <person name="Foster-Nyarko E."/>
            <person name="Jarju S."/>
            <person name="Secka A."/>
            <person name="Antonio M."/>
            <person name="Oren A."/>
            <person name="Chaudhuri R.R."/>
            <person name="La Ragione R."/>
            <person name="Hildebrand F."/>
            <person name="Pallen M.J."/>
        </authorList>
    </citation>
    <scope>NUCLEOTIDE SEQUENCE</scope>
    <source>
        <strain evidence="1">ChiGjej3B3-11674</strain>
    </source>
</reference>
<reference evidence="1" key="2">
    <citation type="submission" date="2021-04" db="EMBL/GenBank/DDBJ databases">
        <authorList>
            <person name="Gilroy R."/>
        </authorList>
    </citation>
    <scope>NUCLEOTIDE SEQUENCE</scope>
    <source>
        <strain evidence="1">ChiGjej3B3-11674</strain>
    </source>
</reference>
<proteinExistence type="predicted"/>
<dbReference type="EMBL" id="DWUV01000122">
    <property type="protein sequence ID" value="HJD34180.1"/>
    <property type="molecule type" value="Genomic_DNA"/>
</dbReference>
<accession>A0A9D2U1I8</accession>
<dbReference type="Proteomes" id="UP000823897">
    <property type="component" value="Unassembled WGS sequence"/>
</dbReference>